<evidence type="ECO:0000313" key="2">
    <source>
        <dbReference type="EMBL" id="PGG95023.1"/>
    </source>
</evidence>
<dbReference type="EMBL" id="PDNB01000447">
    <property type="protein sequence ID" value="PGG95023.1"/>
    <property type="molecule type" value="Genomic_DNA"/>
</dbReference>
<keyword evidence="1" id="KW-0175">Coiled coil</keyword>
<sequence length="177" mass="21317">MDPQMLPDRTLIPTTTTANNVTNTSLTVNAKTIKEDNDENIRVLTNAPKHLNYNAKWAAWRKRSLPHRIRKASIYRPNYSLNPRQYPRLEPRWHRDNSRWSQGVTLKELRAEKRRLDEGDCQDLEMMRRCEERIIWREKDRHDVEKMIRDTEQMLKEAREAERDTREAMRACSGYYF</sequence>
<evidence type="ECO:0000313" key="3">
    <source>
        <dbReference type="Proteomes" id="UP000223968"/>
    </source>
</evidence>
<evidence type="ECO:0000256" key="1">
    <source>
        <dbReference type="SAM" id="Coils"/>
    </source>
</evidence>
<reference evidence="2 3" key="1">
    <citation type="submission" date="2017-10" db="EMBL/GenBank/DDBJ databases">
        <title>Comparative genomics in systemic dimorphic fungi from Ajellomycetaceae.</title>
        <authorList>
            <person name="Munoz J.F."/>
            <person name="Mcewen J.G."/>
            <person name="Clay O.K."/>
            <person name="Cuomo C.A."/>
        </authorList>
    </citation>
    <scope>NUCLEOTIDE SEQUENCE [LARGE SCALE GENOMIC DNA]</scope>
    <source>
        <strain evidence="2 3">UAMH5409</strain>
    </source>
</reference>
<proteinExistence type="predicted"/>
<organism evidence="2 3">
    <name type="scientific">Helicocarpus griseus UAMH5409</name>
    <dbReference type="NCBI Taxonomy" id="1447875"/>
    <lineage>
        <taxon>Eukaryota</taxon>
        <taxon>Fungi</taxon>
        <taxon>Dikarya</taxon>
        <taxon>Ascomycota</taxon>
        <taxon>Pezizomycotina</taxon>
        <taxon>Eurotiomycetes</taxon>
        <taxon>Eurotiomycetidae</taxon>
        <taxon>Onygenales</taxon>
        <taxon>Ajellomycetaceae</taxon>
        <taxon>Helicocarpus</taxon>
    </lineage>
</organism>
<keyword evidence="3" id="KW-1185">Reference proteome</keyword>
<dbReference type="AlphaFoldDB" id="A0A2B7W688"/>
<protein>
    <submittedName>
        <fullName evidence="2">Uncharacterized protein</fullName>
    </submittedName>
</protein>
<comment type="caution">
    <text evidence="2">The sequence shown here is derived from an EMBL/GenBank/DDBJ whole genome shotgun (WGS) entry which is preliminary data.</text>
</comment>
<name>A0A2B7W688_9EURO</name>
<gene>
    <name evidence="2" type="ORF">AJ79_10313</name>
</gene>
<accession>A0A2B7W688</accession>
<feature type="coiled-coil region" evidence="1">
    <location>
        <begin position="141"/>
        <end position="168"/>
    </location>
</feature>
<dbReference type="Proteomes" id="UP000223968">
    <property type="component" value="Unassembled WGS sequence"/>
</dbReference>